<reference evidence="1" key="2">
    <citation type="journal article" date="2015" name="Fish Shellfish Immunol.">
        <title>Early steps in the European eel (Anguilla anguilla)-Vibrio vulnificus interaction in the gills: Role of the RtxA13 toxin.</title>
        <authorList>
            <person name="Callol A."/>
            <person name="Pajuelo D."/>
            <person name="Ebbesson L."/>
            <person name="Teles M."/>
            <person name="MacKenzie S."/>
            <person name="Amaro C."/>
        </authorList>
    </citation>
    <scope>NUCLEOTIDE SEQUENCE</scope>
</reference>
<organism evidence="1">
    <name type="scientific">Anguilla anguilla</name>
    <name type="common">European freshwater eel</name>
    <name type="synonym">Muraena anguilla</name>
    <dbReference type="NCBI Taxonomy" id="7936"/>
    <lineage>
        <taxon>Eukaryota</taxon>
        <taxon>Metazoa</taxon>
        <taxon>Chordata</taxon>
        <taxon>Craniata</taxon>
        <taxon>Vertebrata</taxon>
        <taxon>Euteleostomi</taxon>
        <taxon>Actinopterygii</taxon>
        <taxon>Neopterygii</taxon>
        <taxon>Teleostei</taxon>
        <taxon>Anguilliformes</taxon>
        <taxon>Anguillidae</taxon>
        <taxon>Anguilla</taxon>
    </lineage>
</organism>
<reference evidence="1" key="1">
    <citation type="submission" date="2014-11" db="EMBL/GenBank/DDBJ databases">
        <authorList>
            <person name="Amaro Gonzalez C."/>
        </authorList>
    </citation>
    <scope>NUCLEOTIDE SEQUENCE</scope>
</reference>
<dbReference type="AlphaFoldDB" id="A0A0E9V6E3"/>
<protein>
    <submittedName>
        <fullName evidence="1">Uncharacterized protein</fullName>
    </submittedName>
</protein>
<name>A0A0E9V6E3_ANGAN</name>
<sequence>MLFNDKKILHLVSKKKGEKILYFRK</sequence>
<proteinExistence type="predicted"/>
<dbReference type="EMBL" id="GBXM01034878">
    <property type="protein sequence ID" value="JAH73699.1"/>
    <property type="molecule type" value="Transcribed_RNA"/>
</dbReference>
<evidence type="ECO:0000313" key="1">
    <source>
        <dbReference type="EMBL" id="JAH73699.1"/>
    </source>
</evidence>
<accession>A0A0E9V6E3</accession>